<evidence type="ECO:0000313" key="3">
    <source>
        <dbReference type="EMBL" id="CAB4183269.1"/>
    </source>
</evidence>
<proteinExistence type="predicted"/>
<protein>
    <recommendedName>
        <fullName evidence="7">Ubiquitin-activating enzyme E1, FCCH domain containing protein</fullName>
    </recommendedName>
</protein>
<evidence type="ECO:0000313" key="4">
    <source>
        <dbReference type="EMBL" id="CAB4200622.1"/>
    </source>
</evidence>
<sequence length="653" mass="71174">MPQQILQEVDNNYIGINSRLDPSNLAPGFAQSAYNVRLQRGTAQPRKGCKRLTDSSLNSLTMVGSGTFVNAAGQDNIVLVFTDRLYLYNTETETLSTAKTFPTQNSFVRGIAAGGVVDVVQALDKLYIFRGQETEPRKGTGGAAGTAGCNLTHAAVANGATVTVTATMVNGYTHNYVVGDEVTIFNITDNQHQSFNNTYFVTQVTGTASFQFLYTNNTGSNINSPTQPVHACSVKVKPPLVWSETQSTVAVIPQTSILGNIQVTQSGADAAKDGSVPPADFAFYFQNRIVCKISNTELAVGDILSETFDFTLNNFIINQGGNDSIVGVLPWIENQFLVFMQKSIYVAFVEPTTYVIGAAPGENSSITVVTTQIGCLSRKSIASAGQFVFFLSGKGVHMITPQLDLKLIGNTIPLSEPIDDFFDSLNYAAASKTVSSYYDNRFYMALPINGSTRPNAIIIYNVLNQNWECIDTYPTGLYIDDYAVCQYAQKRRQFILTKFTGSGNYGGIFLTEEYDGGDQYSAPSGTPIIPVVIPATISTTAPRLEAIDARIRSREYTFGNTNEKRFAKAEYQFNNSAGDFVRILARTHDPDVAETIMSYQFTGSNTMDSTLRPRVALRGAVIDMEVQFVTGRPALKSSTLYAIVANRSMVTEE</sequence>
<evidence type="ECO:0008006" key="7">
    <source>
        <dbReference type="Google" id="ProtNLM"/>
    </source>
</evidence>
<dbReference type="EMBL" id="LR797400">
    <property type="protein sequence ID" value="CAB4213374.1"/>
    <property type="molecule type" value="Genomic_DNA"/>
</dbReference>
<evidence type="ECO:0000313" key="5">
    <source>
        <dbReference type="EMBL" id="CAB4213374.1"/>
    </source>
</evidence>
<dbReference type="EMBL" id="LR797034">
    <property type="protein sequence ID" value="CAB4183269.1"/>
    <property type="molecule type" value="Genomic_DNA"/>
</dbReference>
<name>A0A6J5SHL7_9CAUD</name>
<reference evidence="5" key="1">
    <citation type="submission" date="2020-05" db="EMBL/GenBank/DDBJ databases">
        <authorList>
            <person name="Chiriac C."/>
            <person name="Salcher M."/>
            <person name="Ghai R."/>
            <person name="Kavagutti S V."/>
        </authorList>
    </citation>
    <scope>NUCLEOTIDE SEQUENCE</scope>
</reference>
<gene>
    <name evidence="3" type="ORF">UFOVP1094_50</name>
    <name evidence="4" type="ORF">UFOVP1342_50</name>
    <name evidence="5" type="ORF">UFOVP1450_7</name>
    <name evidence="6" type="ORF">UFOVP1539_38</name>
    <name evidence="1" type="ORF">UFOVP297_26</name>
    <name evidence="2" type="ORF">UFOVP917_48</name>
</gene>
<organism evidence="5">
    <name type="scientific">uncultured Caudovirales phage</name>
    <dbReference type="NCBI Taxonomy" id="2100421"/>
    <lineage>
        <taxon>Viruses</taxon>
        <taxon>Duplodnaviria</taxon>
        <taxon>Heunggongvirae</taxon>
        <taxon>Uroviricota</taxon>
        <taxon>Caudoviricetes</taxon>
        <taxon>Peduoviridae</taxon>
        <taxon>Maltschvirus</taxon>
        <taxon>Maltschvirus maltsch</taxon>
    </lineage>
</organism>
<evidence type="ECO:0000313" key="1">
    <source>
        <dbReference type="EMBL" id="CAB4136167.1"/>
    </source>
</evidence>
<accession>A0A6J5SHL7</accession>
<evidence type="ECO:0000313" key="2">
    <source>
        <dbReference type="EMBL" id="CAB4171345.1"/>
    </source>
</evidence>
<dbReference type="EMBL" id="LR798381">
    <property type="protein sequence ID" value="CAB5228021.1"/>
    <property type="molecule type" value="Genomic_DNA"/>
</dbReference>
<dbReference type="EMBL" id="LR796863">
    <property type="protein sequence ID" value="CAB4171345.1"/>
    <property type="molecule type" value="Genomic_DNA"/>
</dbReference>
<evidence type="ECO:0000313" key="6">
    <source>
        <dbReference type="EMBL" id="CAB5228021.1"/>
    </source>
</evidence>
<dbReference type="EMBL" id="LR797297">
    <property type="protein sequence ID" value="CAB4200622.1"/>
    <property type="molecule type" value="Genomic_DNA"/>
</dbReference>
<dbReference type="EMBL" id="LR796310">
    <property type="protein sequence ID" value="CAB4136167.1"/>
    <property type="molecule type" value="Genomic_DNA"/>
</dbReference>